<sequence>MYRHVEKAEKVTGMESKWEHRKFGQNSSLSLLNARLQNSEKKDSITKRLQPHNLRLLNVTKINLKLLEQGLS</sequence>
<organism evidence="2 3">
    <name type="scientific">Steinernema carpocapsae</name>
    <name type="common">Entomopathogenic nematode</name>
    <dbReference type="NCBI Taxonomy" id="34508"/>
    <lineage>
        <taxon>Eukaryota</taxon>
        <taxon>Metazoa</taxon>
        <taxon>Ecdysozoa</taxon>
        <taxon>Nematoda</taxon>
        <taxon>Chromadorea</taxon>
        <taxon>Rhabditida</taxon>
        <taxon>Tylenchina</taxon>
        <taxon>Panagrolaimomorpha</taxon>
        <taxon>Strongyloidoidea</taxon>
        <taxon>Steinernematidae</taxon>
        <taxon>Steinernema</taxon>
    </lineage>
</organism>
<evidence type="ECO:0000313" key="2">
    <source>
        <dbReference type="EMBL" id="TKR64704.1"/>
    </source>
</evidence>
<comment type="caution">
    <text evidence="2">The sequence shown here is derived from an EMBL/GenBank/DDBJ whole genome shotgun (WGS) entry which is preliminary data.</text>
</comment>
<gene>
    <name evidence="2" type="ORF">L596_025194</name>
</gene>
<feature type="region of interest" description="Disordered" evidence="1">
    <location>
        <begin position="1"/>
        <end position="24"/>
    </location>
</feature>
<reference evidence="2 3" key="1">
    <citation type="journal article" date="2015" name="Genome Biol.">
        <title>Comparative genomics of Steinernema reveals deeply conserved gene regulatory networks.</title>
        <authorList>
            <person name="Dillman A.R."/>
            <person name="Macchietto M."/>
            <person name="Porter C.F."/>
            <person name="Rogers A."/>
            <person name="Williams B."/>
            <person name="Antoshechkin I."/>
            <person name="Lee M.M."/>
            <person name="Goodwin Z."/>
            <person name="Lu X."/>
            <person name="Lewis E.E."/>
            <person name="Goodrich-Blair H."/>
            <person name="Stock S.P."/>
            <person name="Adams B.J."/>
            <person name="Sternberg P.W."/>
            <person name="Mortazavi A."/>
        </authorList>
    </citation>
    <scope>NUCLEOTIDE SEQUENCE [LARGE SCALE GENOMIC DNA]</scope>
    <source>
        <strain evidence="2 3">ALL</strain>
    </source>
</reference>
<evidence type="ECO:0000256" key="1">
    <source>
        <dbReference type="SAM" id="MobiDB-lite"/>
    </source>
</evidence>
<proteinExistence type="predicted"/>
<protein>
    <submittedName>
        <fullName evidence="2">Uncharacterized protein</fullName>
    </submittedName>
</protein>
<dbReference type="AlphaFoldDB" id="A0A4U5M755"/>
<evidence type="ECO:0000313" key="3">
    <source>
        <dbReference type="Proteomes" id="UP000298663"/>
    </source>
</evidence>
<accession>A0A4U5M755</accession>
<feature type="compositionally biased region" description="Basic and acidic residues" evidence="1">
    <location>
        <begin position="1"/>
        <end position="22"/>
    </location>
</feature>
<dbReference type="EMBL" id="AZBU02000009">
    <property type="protein sequence ID" value="TKR64704.1"/>
    <property type="molecule type" value="Genomic_DNA"/>
</dbReference>
<keyword evidence="3" id="KW-1185">Reference proteome</keyword>
<reference evidence="2 3" key="2">
    <citation type="journal article" date="2019" name="G3 (Bethesda)">
        <title>Hybrid Assembly of the Genome of the Entomopathogenic Nematode Steinernema carpocapsae Identifies the X-Chromosome.</title>
        <authorList>
            <person name="Serra L."/>
            <person name="Macchietto M."/>
            <person name="Macias-Munoz A."/>
            <person name="McGill C.J."/>
            <person name="Rodriguez I.M."/>
            <person name="Rodriguez B."/>
            <person name="Murad R."/>
            <person name="Mortazavi A."/>
        </authorList>
    </citation>
    <scope>NUCLEOTIDE SEQUENCE [LARGE SCALE GENOMIC DNA]</scope>
    <source>
        <strain evidence="2 3">ALL</strain>
    </source>
</reference>
<dbReference type="Proteomes" id="UP000298663">
    <property type="component" value="Unassembled WGS sequence"/>
</dbReference>
<name>A0A4U5M755_STECR</name>